<feature type="region of interest" description="Disordered" evidence="3">
    <location>
        <begin position="1"/>
        <end position="211"/>
    </location>
</feature>
<dbReference type="GO" id="GO:0003743">
    <property type="term" value="F:translation initiation factor activity"/>
    <property type="evidence" value="ECO:0007669"/>
    <property type="project" value="UniProtKB-KW"/>
</dbReference>
<feature type="compositionally biased region" description="Acidic residues" evidence="3">
    <location>
        <begin position="199"/>
        <end position="211"/>
    </location>
</feature>
<feature type="compositionally biased region" description="Polar residues" evidence="3">
    <location>
        <begin position="1121"/>
        <end position="1130"/>
    </location>
</feature>
<reference evidence="5" key="1">
    <citation type="submission" date="2020-04" db="EMBL/GenBank/DDBJ databases">
        <title>Draft genome resource of the tomato pathogen Pseudocercospora fuligena.</title>
        <authorList>
            <person name="Zaccaron A."/>
        </authorList>
    </citation>
    <scope>NUCLEOTIDE SEQUENCE</scope>
    <source>
        <strain evidence="5">PF001</strain>
    </source>
</reference>
<evidence type="ECO:0000256" key="1">
    <source>
        <dbReference type="ARBA" id="ARBA00004123"/>
    </source>
</evidence>
<accession>A0A8H6R9C9</accession>
<comment type="subcellular location">
    <subcellularLocation>
        <location evidence="1">Nucleus</location>
    </subcellularLocation>
</comment>
<evidence type="ECO:0000313" key="6">
    <source>
        <dbReference type="Proteomes" id="UP000660729"/>
    </source>
</evidence>
<dbReference type="PANTHER" id="PTHR13900:SF0">
    <property type="entry name" value="TRANSCRIPTION INITIATION FACTOR TFIID SUBUNIT 1"/>
    <property type="match status" value="1"/>
</dbReference>
<gene>
    <name evidence="5" type="ORF">HII31_11863</name>
</gene>
<feature type="compositionally biased region" description="Polar residues" evidence="3">
    <location>
        <begin position="1201"/>
        <end position="1211"/>
    </location>
</feature>
<feature type="domain" description="Transcription initiation factor TFIID subunit 1 histone acetyltransferase" evidence="4">
    <location>
        <begin position="472"/>
        <end position="933"/>
    </location>
</feature>
<keyword evidence="2" id="KW-0539">Nucleus</keyword>
<dbReference type="Pfam" id="PF12157">
    <property type="entry name" value="DUF3591"/>
    <property type="match status" value="1"/>
</dbReference>
<dbReference type="GO" id="GO:0017025">
    <property type="term" value="F:TBP-class protein binding"/>
    <property type="evidence" value="ECO:0007669"/>
    <property type="project" value="InterPro"/>
</dbReference>
<feature type="region of interest" description="Disordered" evidence="3">
    <location>
        <begin position="369"/>
        <end position="394"/>
    </location>
</feature>
<feature type="region of interest" description="Disordered" evidence="3">
    <location>
        <begin position="1082"/>
        <end position="1145"/>
    </location>
</feature>
<evidence type="ECO:0000313" key="5">
    <source>
        <dbReference type="EMBL" id="KAF7186903.1"/>
    </source>
</evidence>
<evidence type="ECO:0000256" key="2">
    <source>
        <dbReference type="ARBA" id="ARBA00023242"/>
    </source>
</evidence>
<dbReference type="EMBL" id="JABCIY010000245">
    <property type="protein sequence ID" value="KAF7186903.1"/>
    <property type="molecule type" value="Genomic_DNA"/>
</dbReference>
<organism evidence="5 6">
    <name type="scientific">Pseudocercospora fuligena</name>
    <dbReference type="NCBI Taxonomy" id="685502"/>
    <lineage>
        <taxon>Eukaryota</taxon>
        <taxon>Fungi</taxon>
        <taxon>Dikarya</taxon>
        <taxon>Ascomycota</taxon>
        <taxon>Pezizomycotina</taxon>
        <taxon>Dothideomycetes</taxon>
        <taxon>Dothideomycetidae</taxon>
        <taxon>Mycosphaerellales</taxon>
        <taxon>Mycosphaerellaceae</taxon>
        <taxon>Pseudocercospora</taxon>
    </lineage>
</organism>
<feature type="compositionally biased region" description="Polar residues" evidence="3">
    <location>
        <begin position="160"/>
        <end position="184"/>
    </location>
</feature>
<dbReference type="GO" id="GO:0005669">
    <property type="term" value="C:transcription factor TFIID complex"/>
    <property type="evidence" value="ECO:0007669"/>
    <property type="project" value="InterPro"/>
</dbReference>
<keyword evidence="5" id="KW-0396">Initiation factor</keyword>
<protein>
    <submittedName>
        <fullName evidence="5">Putative transcription initiation factor</fullName>
    </submittedName>
</protein>
<keyword evidence="5" id="KW-0648">Protein biosynthesis</keyword>
<dbReference type="PANTHER" id="PTHR13900">
    <property type="entry name" value="TRANSCRIPTION INITIATION FACTOR TFIID"/>
    <property type="match status" value="1"/>
</dbReference>
<feature type="compositionally biased region" description="Basic and acidic residues" evidence="3">
    <location>
        <begin position="930"/>
        <end position="940"/>
    </location>
</feature>
<dbReference type="GO" id="GO:0051123">
    <property type="term" value="P:RNA polymerase II preinitiation complex assembly"/>
    <property type="evidence" value="ECO:0007669"/>
    <property type="project" value="TreeGrafter"/>
</dbReference>
<dbReference type="OrthoDB" id="5752at2759"/>
<feature type="compositionally biased region" description="Acidic residues" evidence="3">
    <location>
        <begin position="7"/>
        <end position="18"/>
    </location>
</feature>
<evidence type="ECO:0000259" key="4">
    <source>
        <dbReference type="Pfam" id="PF12157"/>
    </source>
</evidence>
<keyword evidence="6" id="KW-1185">Reference proteome</keyword>
<dbReference type="AlphaFoldDB" id="A0A8H6R9C9"/>
<feature type="region of interest" description="Disordered" evidence="3">
    <location>
        <begin position="1175"/>
        <end position="1211"/>
    </location>
</feature>
<feature type="region of interest" description="Disordered" evidence="3">
    <location>
        <begin position="930"/>
        <end position="950"/>
    </location>
</feature>
<dbReference type="GO" id="GO:0016251">
    <property type="term" value="F:RNA polymerase II general transcription initiation factor activity"/>
    <property type="evidence" value="ECO:0007669"/>
    <property type="project" value="InterPro"/>
</dbReference>
<dbReference type="InterPro" id="IPR040240">
    <property type="entry name" value="TAF1"/>
</dbReference>
<feature type="compositionally biased region" description="Acidic residues" evidence="3">
    <location>
        <begin position="49"/>
        <end position="65"/>
    </location>
</feature>
<sequence length="1211" mass="134106">MPHAIEDETMGDSFNEADDIQRFLGGGLGMGDAAGQDQEFDQADKADDAIDYEDISDDELPDEEEATHREDGEGEDGLGQEMYSQVPGSIGNLPVQPATNGFHGPDEGSDGLFADGDESNDLFGERFSSPEEERHPQHAPPQQRPGGLALPSKSSLALPTFSNAYTQPQRRSSQAGSTSMSPPSFQDRDYSAMSPASMTEEEEEEDEDDLDPQVALQRRLFKASAARAKGEDVVNGTADTDMALFHHLYPGYERYYAPRFTELFPPRYVEYKGKAPLKPPKVLIPTKLSLDLLQDHERSFKALAANNKAGQDSTFKNSFIFLGSGKAAQEESDEDLAESDFDEHEIVGGVSMHDLALICQDWDIPSITSDLLDPQDDGSGDDYDTLESARPAKKRKTDILNTEVPMSLRDFDVSFEDPEHAAAKLAKSVALDLNDPHLLIDEHAPRQKKKLKRMPGELKRDSALSRDIAKRYNISNDQAYDLLKENHQHKVRSTLGSMAVEHSFPAVKLQYPFYRVALDNKAKRAFHRPSLALTKKLNTDFKFTRPKHIKKKNVRGKEAKEVFAKAEDLSLGDSASILLLEYSEEAPMTLSNFGMGNRFINYYRKLDADDQTRPKEPIGEAQVLLPQDKSPFANFGHVDKGETVPTIQNGLYRAPVFSHKPKTTDFIIGISSTYERGDTLYLRNVENLHTVGQQFPLAEVPGQHSRKVTDAAKKRLRALSYRIYTKSLTRKDKVLDNATLMPHLPGHDMPQTRSKMREFMKYERAPGARSEGTTGTWVPQPGHPVPDADTLRSWIRPEDVCLLDAMQVGVQHLADIGITESKDGDGEGDIEEGANIELQLAPWRATKNFLNACQGKAMLTLHGDGDPTGHGLGFSFVKTSMKGGFQAQGESASDKMDAKKRKDNGGHSYNVAKQQKQYDESIRRIWEQQKESLSNDREHSDDDMDDEPDRSAEYQSYAHTPRSSMSTPAAFARHDDDSVSQFSGQSAGRPMKKLVITRKGGRNERGEPLDDFVEEITNPAVIREYKKRAYQKQFQGQRSVTWGNTSSVSELIHGSLTSFVPTGDKDKDNFARQELEKELARIQRNADRREARDKLKAKNNAAGSPAAAASPGRSDVDGPASTINGGTDITPQKGKGRSKDGTARKCANCGQVGHIKTNRKSVTFSCPFCNMKEVIRGDSSHGSKKGAKRSDGVNGGESSRAVASSYSKFQL</sequence>
<name>A0A8H6R9C9_9PEZI</name>
<feature type="region of interest" description="Disordered" evidence="3">
    <location>
        <begin position="766"/>
        <end position="785"/>
    </location>
</feature>
<feature type="compositionally biased region" description="Low complexity" evidence="3">
    <location>
        <begin position="144"/>
        <end position="159"/>
    </location>
</feature>
<dbReference type="Proteomes" id="UP000660729">
    <property type="component" value="Unassembled WGS sequence"/>
</dbReference>
<dbReference type="GO" id="GO:0004402">
    <property type="term" value="F:histone acetyltransferase activity"/>
    <property type="evidence" value="ECO:0007669"/>
    <property type="project" value="InterPro"/>
</dbReference>
<feature type="compositionally biased region" description="Basic and acidic residues" evidence="3">
    <location>
        <begin position="1082"/>
        <end position="1096"/>
    </location>
</feature>
<feature type="compositionally biased region" description="Low complexity" evidence="3">
    <location>
        <begin position="1098"/>
        <end position="1112"/>
    </location>
</feature>
<proteinExistence type="predicted"/>
<evidence type="ECO:0000256" key="3">
    <source>
        <dbReference type="SAM" id="MobiDB-lite"/>
    </source>
</evidence>
<comment type="caution">
    <text evidence="5">The sequence shown here is derived from an EMBL/GenBank/DDBJ whole genome shotgun (WGS) entry which is preliminary data.</text>
</comment>
<feature type="region of interest" description="Disordered" evidence="3">
    <location>
        <begin position="885"/>
        <end position="918"/>
    </location>
</feature>
<dbReference type="InterPro" id="IPR022591">
    <property type="entry name" value="TAF1_HAT_dom"/>
</dbReference>
<feature type="compositionally biased region" description="Acidic residues" evidence="3">
    <location>
        <begin position="373"/>
        <end position="385"/>
    </location>
</feature>